<dbReference type="Gene3D" id="2.30.30.60">
    <property type="match status" value="1"/>
</dbReference>
<evidence type="ECO:0000256" key="7">
    <source>
        <dbReference type="SAM" id="MobiDB-lite"/>
    </source>
</evidence>
<feature type="transmembrane region" description="Helical" evidence="8">
    <location>
        <begin position="363"/>
        <end position="383"/>
    </location>
</feature>
<evidence type="ECO:0000256" key="2">
    <source>
        <dbReference type="ARBA" id="ARBA00008017"/>
    </source>
</evidence>
<feature type="signal peptide" evidence="9">
    <location>
        <begin position="1"/>
        <end position="25"/>
    </location>
</feature>
<dbReference type="SUPFAM" id="SSF50182">
    <property type="entry name" value="Sm-like ribonucleoproteins"/>
    <property type="match status" value="1"/>
</dbReference>
<dbReference type="SUPFAM" id="SSF82689">
    <property type="entry name" value="Mechanosensitive channel protein MscS (YggB), C-terminal domain"/>
    <property type="match status" value="1"/>
</dbReference>
<keyword evidence="5 8" id="KW-1133">Transmembrane helix</keyword>
<gene>
    <name evidence="11" type="ORF">HNQ40_001879</name>
</gene>
<keyword evidence="4 8" id="KW-0812">Transmembrane</keyword>
<evidence type="ECO:0000256" key="1">
    <source>
        <dbReference type="ARBA" id="ARBA00004651"/>
    </source>
</evidence>
<feature type="chain" id="PRO_5030651938" evidence="9">
    <location>
        <begin position="26"/>
        <end position="637"/>
    </location>
</feature>
<feature type="compositionally biased region" description="Basic and acidic residues" evidence="7">
    <location>
        <begin position="628"/>
        <end position="637"/>
    </location>
</feature>
<feature type="transmembrane region" description="Helical" evidence="8">
    <location>
        <begin position="259"/>
        <end position="282"/>
    </location>
</feature>
<evidence type="ECO:0000313" key="12">
    <source>
        <dbReference type="Proteomes" id="UP000541810"/>
    </source>
</evidence>
<dbReference type="PANTHER" id="PTHR43634">
    <property type="entry name" value="OW CONDUCTANCE MECHANOSENSITIVE CHANNEL"/>
    <property type="match status" value="1"/>
</dbReference>
<dbReference type="GO" id="GO:0005886">
    <property type="term" value="C:plasma membrane"/>
    <property type="evidence" value="ECO:0007669"/>
    <property type="project" value="UniProtKB-SubCell"/>
</dbReference>
<evidence type="ECO:0000256" key="8">
    <source>
        <dbReference type="SAM" id="Phobius"/>
    </source>
</evidence>
<keyword evidence="6 8" id="KW-0472">Membrane</keyword>
<dbReference type="EMBL" id="JACHGY010000001">
    <property type="protein sequence ID" value="MBB6430073.1"/>
    <property type="molecule type" value="Genomic_DNA"/>
</dbReference>
<evidence type="ECO:0000256" key="5">
    <source>
        <dbReference type="ARBA" id="ARBA00022989"/>
    </source>
</evidence>
<evidence type="ECO:0000256" key="4">
    <source>
        <dbReference type="ARBA" id="ARBA00022692"/>
    </source>
</evidence>
<proteinExistence type="inferred from homology"/>
<keyword evidence="3" id="KW-1003">Cell membrane</keyword>
<dbReference type="InterPro" id="IPR045042">
    <property type="entry name" value="YnaI-like"/>
</dbReference>
<dbReference type="InterPro" id="IPR010920">
    <property type="entry name" value="LSM_dom_sf"/>
</dbReference>
<dbReference type="InterPro" id="IPR023408">
    <property type="entry name" value="MscS_beta-dom_sf"/>
</dbReference>
<keyword evidence="12" id="KW-1185">Reference proteome</keyword>
<dbReference type="Pfam" id="PF00924">
    <property type="entry name" value="MS_channel_2nd"/>
    <property type="match status" value="1"/>
</dbReference>
<feature type="region of interest" description="Disordered" evidence="7">
    <location>
        <begin position="597"/>
        <end position="637"/>
    </location>
</feature>
<keyword evidence="9" id="KW-0732">Signal</keyword>
<dbReference type="PANTHER" id="PTHR43634:SF2">
    <property type="entry name" value="LOW CONDUCTANCE MECHANOSENSITIVE CHANNEL YNAI"/>
    <property type="match status" value="1"/>
</dbReference>
<evidence type="ECO:0000313" key="11">
    <source>
        <dbReference type="EMBL" id="MBB6430073.1"/>
    </source>
</evidence>
<dbReference type="Gene3D" id="3.30.70.100">
    <property type="match status" value="1"/>
</dbReference>
<feature type="transmembrane region" description="Helical" evidence="8">
    <location>
        <begin position="218"/>
        <end position="238"/>
    </location>
</feature>
<evidence type="ECO:0000256" key="9">
    <source>
        <dbReference type="SAM" id="SignalP"/>
    </source>
</evidence>
<reference evidence="11 12" key="1">
    <citation type="submission" date="2020-08" db="EMBL/GenBank/DDBJ databases">
        <title>Genomic Encyclopedia of Type Strains, Phase IV (KMG-IV): sequencing the most valuable type-strain genomes for metagenomic binning, comparative biology and taxonomic classification.</title>
        <authorList>
            <person name="Goeker M."/>
        </authorList>
    </citation>
    <scope>NUCLEOTIDE SEQUENCE [LARGE SCALE GENOMIC DNA]</scope>
    <source>
        <strain evidence="11 12">DSM 103725</strain>
    </source>
</reference>
<protein>
    <submittedName>
        <fullName evidence="11">MscS family membrane protein</fullName>
    </submittedName>
</protein>
<dbReference type="AlphaFoldDB" id="A0A7X0H694"/>
<feature type="domain" description="Mechanosensitive ion channel MscS" evidence="10">
    <location>
        <begin position="385"/>
        <end position="451"/>
    </location>
</feature>
<evidence type="ECO:0000259" key="10">
    <source>
        <dbReference type="Pfam" id="PF00924"/>
    </source>
</evidence>
<dbReference type="InterPro" id="IPR011014">
    <property type="entry name" value="MscS_channel_TM-2"/>
</dbReference>
<feature type="transmembrane region" description="Helical" evidence="8">
    <location>
        <begin position="294"/>
        <end position="315"/>
    </location>
</feature>
<dbReference type="InterPro" id="IPR011066">
    <property type="entry name" value="MscS_channel_C_sf"/>
</dbReference>
<comment type="similarity">
    <text evidence="2">Belongs to the MscS (TC 1.A.23) family.</text>
</comment>
<dbReference type="RefSeq" id="WP_184677612.1">
    <property type="nucleotide sequence ID" value="NZ_JACHGY010000001.1"/>
</dbReference>
<dbReference type="InterPro" id="IPR006685">
    <property type="entry name" value="MscS_channel_2nd"/>
</dbReference>
<organism evidence="11 12">
    <name type="scientific">Algisphaera agarilytica</name>
    <dbReference type="NCBI Taxonomy" id="1385975"/>
    <lineage>
        <taxon>Bacteria</taxon>
        <taxon>Pseudomonadati</taxon>
        <taxon>Planctomycetota</taxon>
        <taxon>Phycisphaerae</taxon>
        <taxon>Phycisphaerales</taxon>
        <taxon>Phycisphaeraceae</taxon>
        <taxon>Algisphaera</taxon>
    </lineage>
</organism>
<dbReference type="SUPFAM" id="SSF82861">
    <property type="entry name" value="Mechanosensitive channel protein MscS (YggB), transmembrane region"/>
    <property type="match status" value="1"/>
</dbReference>
<comment type="subcellular location">
    <subcellularLocation>
        <location evidence="1">Cell membrane</location>
        <topology evidence="1">Multi-pass membrane protein</topology>
    </subcellularLocation>
</comment>
<evidence type="ECO:0000256" key="6">
    <source>
        <dbReference type="ARBA" id="ARBA00023136"/>
    </source>
</evidence>
<accession>A0A7X0H694</accession>
<evidence type="ECO:0000256" key="3">
    <source>
        <dbReference type="ARBA" id="ARBA00022475"/>
    </source>
</evidence>
<dbReference type="Gene3D" id="1.10.287.1260">
    <property type="match status" value="1"/>
</dbReference>
<dbReference type="Proteomes" id="UP000541810">
    <property type="component" value="Unassembled WGS sequence"/>
</dbReference>
<feature type="region of interest" description="Disordered" evidence="7">
    <location>
        <begin position="561"/>
        <end position="580"/>
    </location>
</feature>
<name>A0A7X0H694_9BACT</name>
<feature type="transmembrane region" description="Helical" evidence="8">
    <location>
        <begin position="336"/>
        <end position="357"/>
    </location>
</feature>
<sequence length="637" mass="71763">MKLSRPTLWWLIGCWCCVVVSTLPAQPQETTAPPAVNTIPTANGPVPVAYDSPRATMQTYLGAIHAVRDGSNEYWPTVLACFDLEAADLRADDYAAKQRAEQLLEVLDRVRWVEFATLDDAESIEPGQVSSVFFPRPFNEDDANLARKFELESENITFDRVASGDWLFSADTLRQLPALHRKAVAKGRLQTVDNAYSSVLERYIPASLVSQQWLRIKYWQWIGILVLILIGVVVDRILRVGWRVIVVQQIGRRRGQEHADSIAVAGRPVGLFVAGLIWLLAMRLLGLPNDAHELLYGAAAVWTVLAGTWAAWRIVDLVAEIVASRARRTKTKFDDILIPLIRRAIKIFIIVIGTIYGAEALSIPIGPMIASLGIGGIAFAFAAKDTIENFFGSVAVLLDRPFGVGDWVVIDDVEGTVEDVGFRSTRIRTFYNSQVTVPNSTLVRAKVDNYGRRQYRRWKTHLGVQYDTPPDKLIAFTEGIRELIRTHPYTRKDYYQVWMHQWSASSMDVLLYMFFEVPDWNTELRERERLFIDIVRLADTLGVKFAFPTQTVHLFKEEHPPKLQEGEEHQPTHDKPTSMTDRRSMISGIRAAQAVIANQSWQTEIPGPQTYGQVGPTPLDEAGNETLDPEKDDEKPA</sequence>
<dbReference type="GO" id="GO:0008381">
    <property type="term" value="F:mechanosensitive monoatomic ion channel activity"/>
    <property type="evidence" value="ECO:0007669"/>
    <property type="project" value="UniProtKB-ARBA"/>
</dbReference>
<comment type="caution">
    <text evidence="11">The sequence shown here is derived from an EMBL/GenBank/DDBJ whole genome shotgun (WGS) entry which is preliminary data.</text>
</comment>